<dbReference type="GO" id="GO:0005307">
    <property type="term" value="F:choline:sodium symporter activity"/>
    <property type="evidence" value="ECO:0007669"/>
    <property type="project" value="TreeGrafter"/>
</dbReference>
<organism evidence="15 16">
    <name type="scientific">Cynoglossus semilaevis</name>
    <name type="common">Tongue sole</name>
    <dbReference type="NCBI Taxonomy" id="244447"/>
    <lineage>
        <taxon>Eukaryota</taxon>
        <taxon>Metazoa</taxon>
        <taxon>Chordata</taxon>
        <taxon>Craniata</taxon>
        <taxon>Vertebrata</taxon>
        <taxon>Euteleostomi</taxon>
        <taxon>Actinopterygii</taxon>
        <taxon>Neopterygii</taxon>
        <taxon>Teleostei</taxon>
        <taxon>Neoteleostei</taxon>
        <taxon>Acanthomorphata</taxon>
        <taxon>Carangaria</taxon>
        <taxon>Pleuronectiformes</taxon>
        <taxon>Pleuronectoidei</taxon>
        <taxon>Cynoglossidae</taxon>
        <taxon>Cynoglossinae</taxon>
        <taxon>Cynoglossus</taxon>
    </lineage>
</organism>
<evidence type="ECO:0000256" key="14">
    <source>
        <dbReference type="SAM" id="Phobius"/>
    </source>
</evidence>
<dbReference type="AlphaFoldDB" id="A0A3P8WBI8"/>
<feature type="transmembrane region" description="Helical" evidence="14">
    <location>
        <begin position="276"/>
        <end position="298"/>
    </location>
</feature>
<keyword evidence="7 14" id="KW-1133">Transmembrane helix</keyword>
<dbReference type="GO" id="GO:0005886">
    <property type="term" value="C:plasma membrane"/>
    <property type="evidence" value="ECO:0007669"/>
    <property type="project" value="TreeGrafter"/>
</dbReference>
<dbReference type="CDD" id="cd11474">
    <property type="entry name" value="SLC5sbd_CHT"/>
    <property type="match status" value="1"/>
</dbReference>
<feature type="transmembrane region" description="Helical" evidence="14">
    <location>
        <begin position="163"/>
        <end position="184"/>
    </location>
</feature>
<keyword evidence="3" id="KW-0813">Transport</keyword>
<dbReference type="PANTHER" id="PTHR45897">
    <property type="entry name" value="HIGH-AFFINITY CHOLINE TRANSPORTER 1"/>
    <property type="match status" value="1"/>
</dbReference>
<proteinExistence type="inferred from homology"/>
<dbReference type="InParanoid" id="A0A3P8WBI8"/>
<keyword evidence="9" id="KW-0406">Ion transport</keyword>
<dbReference type="PANTHER" id="PTHR45897:SF5">
    <property type="entry name" value="HIGH AFFINITY CHOLINE TRANSPORTER 1"/>
    <property type="match status" value="1"/>
</dbReference>
<dbReference type="RefSeq" id="XP_008315912.1">
    <property type="nucleotide sequence ID" value="XM_008317690.3"/>
</dbReference>
<comment type="similarity">
    <text evidence="2 13">Belongs to the sodium:solute symporter (SSF) (TC 2.A.21) family.</text>
</comment>
<name>A0A3P8WBI8_CYNSE</name>
<evidence type="ECO:0000256" key="3">
    <source>
        <dbReference type="ARBA" id="ARBA00022448"/>
    </source>
</evidence>
<evidence type="ECO:0000256" key="4">
    <source>
        <dbReference type="ARBA" id="ARBA00022692"/>
    </source>
</evidence>
<feature type="transmembrane region" description="Helical" evidence="14">
    <location>
        <begin position="85"/>
        <end position="104"/>
    </location>
</feature>
<dbReference type="GeneTree" id="ENSGT00940000163454"/>
<dbReference type="Ensembl" id="ENSCSET00000023292.1">
    <property type="protein sequence ID" value="ENSCSEP00000022996.1"/>
    <property type="gene ID" value="ENSCSEG00000014657.1"/>
</dbReference>
<reference evidence="15 16" key="1">
    <citation type="journal article" date="2014" name="Nat. Genet.">
        <title>Whole-genome sequence of a flatfish provides insights into ZW sex chromosome evolution and adaptation to a benthic lifestyle.</title>
        <authorList>
            <person name="Chen S."/>
            <person name="Zhang G."/>
            <person name="Shao C."/>
            <person name="Huang Q."/>
            <person name="Liu G."/>
            <person name="Zhang P."/>
            <person name="Song W."/>
            <person name="An N."/>
            <person name="Chalopin D."/>
            <person name="Volff J.N."/>
            <person name="Hong Y."/>
            <person name="Li Q."/>
            <person name="Sha Z."/>
            <person name="Zhou H."/>
            <person name="Xie M."/>
            <person name="Yu Q."/>
            <person name="Liu Y."/>
            <person name="Xiang H."/>
            <person name="Wang N."/>
            <person name="Wu K."/>
            <person name="Yang C."/>
            <person name="Zhou Q."/>
            <person name="Liao X."/>
            <person name="Yang L."/>
            <person name="Hu Q."/>
            <person name="Zhang J."/>
            <person name="Meng L."/>
            <person name="Jin L."/>
            <person name="Tian Y."/>
            <person name="Lian J."/>
            <person name="Yang J."/>
            <person name="Miao G."/>
            <person name="Liu S."/>
            <person name="Liang Z."/>
            <person name="Yan F."/>
            <person name="Li Y."/>
            <person name="Sun B."/>
            <person name="Zhang H."/>
            <person name="Zhang J."/>
            <person name="Zhu Y."/>
            <person name="Du M."/>
            <person name="Zhao Y."/>
            <person name="Schartl M."/>
            <person name="Tang Q."/>
            <person name="Wang J."/>
        </authorList>
    </citation>
    <scope>NUCLEOTIDE SEQUENCE</scope>
</reference>
<keyword evidence="10 14" id="KW-0472">Membrane</keyword>
<dbReference type="RefSeq" id="XP_024914506.1">
    <property type="nucleotide sequence ID" value="XM_025058738.1"/>
</dbReference>
<feature type="transmembrane region" description="Helical" evidence="14">
    <location>
        <begin position="6"/>
        <end position="27"/>
    </location>
</feature>
<dbReference type="OrthoDB" id="546820at2759"/>
<feature type="transmembrane region" description="Helical" evidence="14">
    <location>
        <begin position="381"/>
        <end position="400"/>
    </location>
</feature>
<evidence type="ECO:0000256" key="2">
    <source>
        <dbReference type="ARBA" id="ARBA00006434"/>
    </source>
</evidence>
<evidence type="ECO:0000313" key="15">
    <source>
        <dbReference type="Ensembl" id="ENSCSEP00000022996.1"/>
    </source>
</evidence>
<dbReference type="RefSeq" id="XP_008315914.1">
    <property type="nucleotide sequence ID" value="XM_008317692.3"/>
</dbReference>
<comment type="subcellular location">
    <subcellularLocation>
        <location evidence="1">Membrane</location>
        <topology evidence="1">Multi-pass membrane protein</topology>
    </subcellularLocation>
</comment>
<evidence type="ECO:0000256" key="6">
    <source>
        <dbReference type="ARBA" id="ARBA00022979"/>
    </source>
</evidence>
<evidence type="ECO:0000313" key="16">
    <source>
        <dbReference type="Proteomes" id="UP000265120"/>
    </source>
</evidence>
<dbReference type="RefSeq" id="XP_024914505.1">
    <property type="nucleotide sequence ID" value="XM_025058737.1"/>
</dbReference>
<evidence type="ECO:0000256" key="7">
    <source>
        <dbReference type="ARBA" id="ARBA00022989"/>
    </source>
</evidence>
<evidence type="ECO:0000256" key="11">
    <source>
        <dbReference type="ARBA" id="ARBA00023180"/>
    </source>
</evidence>
<dbReference type="OMA" id="FQMALSC"/>
<feature type="transmembrane region" description="Helical" evidence="14">
    <location>
        <begin position="484"/>
        <end position="504"/>
    </location>
</feature>
<keyword evidence="11" id="KW-0325">Glycoprotein</keyword>
<evidence type="ECO:0000256" key="13">
    <source>
        <dbReference type="RuleBase" id="RU362091"/>
    </source>
</evidence>
<dbReference type="InterPro" id="IPR052244">
    <property type="entry name" value="Choline_transporter"/>
</dbReference>
<protein>
    <submittedName>
        <fullName evidence="15">High affinity choline transporter 1-like</fullName>
    </submittedName>
</protein>
<keyword evidence="4 14" id="KW-0812">Transmembrane</keyword>
<reference evidence="15" key="3">
    <citation type="submission" date="2025-09" db="UniProtKB">
        <authorList>
            <consortium name="Ensembl"/>
        </authorList>
    </citation>
    <scope>IDENTIFICATION</scope>
</reference>
<keyword evidence="6" id="KW-0530">Neurotransmitter biosynthesis</keyword>
<keyword evidence="12" id="KW-0739">Sodium transport</keyword>
<keyword evidence="8" id="KW-0915">Sodium</keyword>
<dbReference type="Pfam" id="PF00474">
    <property type="entry name" value="SSF"/>
    <property type="match status" value="1"/>
</dbReference>
<keyword evidence="5" id="KW-0769">Symport</keyword>
<keyword evidence="16" id="KW-1185">Reference proteome</keyword>
<dbReference type="Proteomes" id="UP000265120">
    <property type="component" value="Chromosome 9"/>
</dbReference>
<evidence type="ECO:0000256" key="9">
    <source>
        <dbReference type="ARBA" id="ARBA00023065"/>
    </source>
</evidence>
<accession>A0A3P8WBI8</accession>
<dbReference type="InterPro" id="IPR038377">
    <property type="entry name" value="Na/Glc_symporter_sf"/>
</dbReference>
<dbReference type="RefSeq" id="XP_008315910.1">
    <property type="nucleotide sequence ID" value="XM_008317688.3"/>
</dbReference>
<feature type="transmembrane region" description="Helical" evidence="14">
    <location>
        <begin position="246"/>
        <end position="264"/>
    </location>
</feature>
<feature type="transmembrane region" description="Helical" evidence="14">
    <location>
        <begin position="51"/>
        <end position="73"/>
    </location>
</feature>
<dbReference type="GeneID" id="103384248"/>
<dbReference type="STRING" id="244447.ENSCSEP00000022996"/>
<feature type="transmembrane region" description="Helical" evidence="14">
    <location>
        <begin position="124"/>
        <end position="143"/>
    </location>
</feature>
<dbReference type="GO" id="GO:0008292">
    <property type="term" value="P:acetylcholine biosynthetic process"/>
    <property type="evidence" value="ECO:0007669"/>
    <property type="project" value="TreeGrafter"/>
</dbReference>
<dbReference type="RefSeq" id="XP_016891008.1">
    <property type="nucleotide sequence ID" value="XM_017035519.2"/>
</dbReference>
<dbReference type="InterPro" id="IPR001734">
    <property type="entry name" value="Na/solute_symporter"/>
</dbReference>
<evidence type="ECO:0000256" key="5">
    <source>
        <dbReference type="ARBA" id="ARBA00022847"/>
    </source>
</evidence>
<dbReference type="KEGG" id="csem:103384248"/>
<evidence type="ECO:0000256" key="10">
    <source>
        <dbReference type="ARBA" id="ARBA00023136"/>
    </source>
</evidence>
<feature type="transmembrane region" description="Helical" evidence="14">
    <location>
        <begin position="332"/>
        <end position="361"/>
    </location>
</feature>
<evidence type="ECO:0000256" key="1">
    <source>
        <dbReference type="ARBA" id="ARBA00004141"/>
    </source>
</evidence>
<feature type="transmembrane region" description="Helical" evidence="14">
    <location>
        <begin position="191"/>
        <end position="209"/>
    </location>
</feature>
<evidence type="ECO:0000256" key="12">
    <source>
        <dbReference type="ARBA" id="ARBA00023201"/>
    </source>
</evidence>
<dbReference type="Gene3D" id="1.20.1730.10">
    <property type="entry name" value="Sodium/glucose cotransporter"/>
    <property type="match status" value="1"/>
</dbReference>
<reference evidence="15" key="2">
    <citation type="submission" date="2025-08" db="UniProtKB">
        <authorList>
            <consortium name="Ensembl"/>
        </authorList>
    </citation>
    <scope>IDENTIFICATION</scope>
</reference>
<dbReference type="PROSITE" id="PS50283">
    <property type="entry name" value="NA_SOLUT_SYMP_3"/>
    <property type="match status" value="1"/>
</dbReference>
<evidence type="ECO:0000256" key="8">
    <source>
        <dbReference type="ARBA" id="ARBA00023053"/>
    </source>
</evidence>
<dbReference type="RefSeq" id="XP_008315911.1">
    <property type="nucleotide sequence ID" value="XM_008317689.3"/>
</dbReference>
<sequence>MALNVPGLVVMAAFYLVILGTGVWASLRSRKAEKKCLGDGMEITLLAGRNINLLVGIFTLTATWVGGGFILGIAEATYNPTLGAVWALMPVPYVLTFFLGGCFFAKPMRENKYMTMMDPFQHKYGNVMSSALILPALVADVLWVARTLVSLGGTMRVILDLEYVYSILISAVVAIVYTLLGGFYSVAYTDVIQLIFIFVSLWVCVPFLMTNPHSLPITQTAYNYTFQPGWVGTVELDQAGKWFDDFMLLALGGLAYQAFYQRILSSSSYSQAQMTCFASAVFCLVLGIPSILVGAVAASTDWNSTSYGLRTPYDNSQAGAILPIALQYLTPAYVSVIGIGAVAAAVMSSMDSALLSSASLFSSNVYKNIIRKQASDNEMQWVIRISVVAVGVIGTALCFLESSVLVFWLVGVDMSYTIMFPQLVCVLFFEVSNSYGAILGFLIGIIMRIMSGEPLVSLPAVIQFPGFRENMEGKMTQYFPFRTTIMLTSLVSILFFSWITSIIFNKGLLPDKFDVFNIKPRLKPVTTSSKKTPTSEKDERSLAMQLLETSC</sequence>